<gene>
    <name evidence="5" type="primary">kdsB</name>
    <name evidence="5" type="ORF">EBV78_01355</name>
    <name evidence="4" type="ORF">EBX74_01755</name>
</gene>
<sequence>MGNTVILIPSHLRATRLPNKPLLLINNKPMIVHCWQKAVESKIGDVYVATADEEIAKVIKDFGGKSILTSKEHKTGSDRIFEAIEKNFSKKPKNIINLQGDMPNINPSAIKLLDKFMTNSSYEIATLATELNFKKDLENKNIVKVETKKEMQINNFENALDFFRLKNINHDNFYYHHVGIYGYQYETLKKFISLKRSDNEISRSLEQMRAMDNNISIKVGLTDSYPLGVDTIEDLEEIRNIMKND</sequence>
<protein>
    <submittedName>
        <fullName evidence="5">3-deoxy-manno-octulosonate cytidylyltransferase</fullName>
        <ecNumber evidence="5">2.7.7.38</ecNumber>
    </submittedName>
</protein>
<dbReference type="PANTHER" id="PTHR42866:SF2">
    <property type="entry name" value="3-DEOXY-MANNO-OCTULOSONATE CYTIDYLYLTRANSFERASE, MITOCHONDRIAL"/>
    <property type="match status" value="1"/>
</dbReference>
<dbReference type="NCBIfam" id="NF003952">
    <property type="entry name" value="PRK05450.1-5"/>
    <property type="match status" value="1"/>
</dbReference>
<dbReference type="SUPFAM" id="SSF53448">
    <property type="entry name" value="Nucleotide-diphospho-sugar transferases"/>
    <property type="match status" value="1"/>
</dbReference>
<dbReference type="AlphaFoldDB" id="A0A845SAH0"/>
<dbReference type="Gene3D" id="3.90.550.10">
    <property type="entry name" value="Spore Coat Polysaccharide Biosynthesis Protein SpsA, Chain A"/>
    <property type="match status" value="1"/>
</dbReference>
<dbReference type="Proteomes" id="UP000572953">
    <property type="component" value="Unassembled WGS sequence"/>
</dbReference>
<keyword evidence="2 5" id="KW-0548">Nucleotidyltransferase</keyword>
<dbReference type="Pfam" id="PF02348">
    <property type="entry name" value="CTP_transf_3"/>
    <property type="match status" value="1"/>
</dbReference>
<reference evidence="5 6" key="1">
    <citation type="submission" date="2018-10" db="EMBL/GenBank/DDBJ databases">
        <title>Iterative Subtractive Binning of Freshwater Chronoseries Metagenomes Recovers Nearly Complete Genomes from over Four Hundred Novel Species.</title>
        <authorList>
            <person name="Rodriguez-R L.M."/>
            <person name="Tsementzi D."/>
            <person name="Luo C."/>
            <person name="Konstantinidis K.T."/>
        </authorList>
    </citation>
    <scope>NUCLEOTIDE SEQUENCE [LARGE SCALE GENOMIC DNA]</scope>
    <source>
        <strain evidence="5">WB7_2B_003</strain>
        <strain evidence="4">WB8_2A_004</strain>
    </source>
</reference>
<dbReference type="NCBIfam" id="TIGR00466">
    <property type="entry name" value="kdsB"/>
    <property type="match status" value="1"/>
</dbReference>
<evidence type="ECO:0000256" key="1">
    <source>
        <dbReference type="ARBA" id="ARBA00022679"/>
    </source>
</evidence>
<keyword evidence="1 5" id="KW-0808">Transferase</keyword>
<dbReference type="EC" id="2.7.7.38" evidence="5"/>
<evidence type="ECO:0000256" key="2">
    <source>
        <dbReference type="ARBA" id="ARBA00022695"/>
    </source>
</evidence>
<comment type="caution">
    <text evidence="5">The sequence shown here is derived from an EMBL/GenBank/DDBJ whole genome shotgun (WGS) entry which is preliminary data.</text>
</comment>
<dbReference type="EMBL" id="RGGN01000028">
    <property type="protein sequence ID" value="NCU62731.1"/>
    <property type="molecule type" value="Genomic_DNA"/>
</dbReference>
<dbReference type="GO" id="GO:0008690">
    <property type="term" value="F:3-deoxy-manno-octulosonate cytidylyltransferase activity"/>
    <property type="evidence" value="ECO:0007669"/>
    <property type="project" value="UniProtKB-EC"/>
</dbReference>
<accession>A0A845SAH0</accession>
<dbReference type="GO" id="GO:0005829">
    <property type="term" value="C:cytosol"/>
    <property type="evidence" value="ECO:0007669"/>
    <property type="project" value="TreeGrafter"/>
</dbReference>
<evidence type="ECO:0000313" key="4">
    <source>
        <dbReference type="EMBL" id="NCU53018.1"/>
    </source>
</evidence>
<dbReference type="EMBL" id="RGOB01000032">
    <property type="protein sequence ID" value="NCU53018.1"/>
    <property type="molecule type" value="Genomic_DNA"/>
</dbReference>
<dbReference type="GO" id="GO:0009103">
    <property type="term" value="P:lipopolysaccharide biosynthetic process"/>
    <property type="evidence" value="ECO:0007669"/>
    <property type="project" value="UniProtKB-KW"/>
</dbReference>
<evidence type="ECO:0000256" key="3">
    <source>
        <dbReference type="ARBA" id="ARBA00022985"/>
    </source>
</evidence>
<dbReference type="InterPro" id="IPR004528">
    <property type="entry name" value="KdsB"/>
</dbReference>
<proteinExistence type="predicted"/>
<dbReference type="PANTHER" id="PTHR42866">
    <property type="entry name" value="3-DEOXY-MANNO-OCTULOSONATE CYTIDYLYLTRANSFERASE"/>
    <property type="match status" value="1"/>
</dbReference>
<dbReference type="Proteomes" id="UP000747791">
    <property type="component" value="Unassembled WGS sequence"/>
</dbReference>
<name>A0A845SAH0_9PROT</name>
<evidence type="ECO:0000313" key="5">
    <source>
        <dbReference type="EMBL" id="NCU62731.1"/>
    </source>
</evidence>
<dbReference type="InterPro" id="IPR003329">
    <property type="entry name" value="Cytidylyl_trans"/>
</dbReference>
<dbReference type="InterPro" id="IPR029044">
    <property type="entry name" value="Nucleotide-diphossugar_trans"/>
</dbReference>
<organism evidence="5 6">
    <name type="scientific">Candidatus Fonsibacter lacus</name>
    <dbReference type="NCBI Taxonomy" id="2576439"/>
    <lineage>
        <taxon>Bacteria</taxon>
        <taxon>Pseudomonadati</taxon>
        <taxon>Pseudomonadota</taxon>
        <taxon>Alphaproteobacteria</taxon>
        <taxon>Candidatus Pelagibacterales</taxon>
        <taxon>Candidatus Pelagibacterales incertae sedis</taxon>
        <taxon>Candidatus Fonsibacter</taxon>
    </lineage>
</organism>
<keyword evidence="3" id="KW-0448">Lipopolysaccharide biosynthesis</keyword>
<evidence type="ECO:0000313" key="6">
    <source>
        <dbReference type="Proteomes" id="UP000572953"/>
    </source>
</evidence>
<dbReference type="CDD" id="cd02517">
    <property type="entry name" value="CMP-KDO-Synthetase"/>
    <property type="match status" value="1"/>
</dbReference>